<dbReference type="InterPro" id="IPR005941">
    <property type="entry name" value="DapE_proteobac"/>
</dbReference>
<dbReference type="EMBL" id="VLKP01000006">
    <property type="protein sequence ID" value="TWI10572.1"/>
    <property type="molecule type" value="Genomic_DNA"/>
</dbReference>
<feature type="active site" description="Proton acceptor" evidence="15">
    <location>
        <position position="155"/>
    </location>
</feature>
<comment type="catalytic activity">
    <reaction evidence="14 15">
        <text>N-succinyl-(2S,6S)-2,6-diaminopimelate + H2O = (2S,6S)-2,6-diaminopimelate + succinate</text>
        <dbReference type="Rhea" id="RHEA:22608"/>
        <dbReference type="ChEBI" id="CHEBI:15377"/>
        <dbReference type="ChEBI" id="CHEBI:30031"/>
        <dbReference type="ChEBI" id="CHEBI:57609"/>
        <dbReference type="ChEBI" id="CHEBI:58087"/>
        <dbReference type="EC" id="3.5.1.18"/>
    </reaction>
</comment>
<proteinExistence type="inferred from homology"/>
<organism evidence="17 18">
    <name type="scientific">Aerolutibacter ruishenii</name>
    <dbReference type="NCBI Taxonomy" id="686800"/>
    <lineage>
        <taxon>Bacteria</taxon>
        <taxon>Pseudomonadati</taxon>
        <taxon>Pseudomonadota</taxon>
        <taxon>Gammaproteobacteria</taxon>
        <taxon>Lysobacterales</taxon>
        <taxon>Lysobacteraceae</taxon>
        <taxon>Aerolutibacter</taxon>
    </lineage>
</organism>
<evidence type="ECO:0000259" key="16">
    <source>
        <dbReference type="Pfam" id="PF07687"/>
    </source>
</evidence>
<dbReference type="HAMAP" id="MF_01690">
    <property type="entry name" value="DapE"/>
    <property type="match status" value="1"/>
</dbReference>
<comment type="caution">
    <text evidence="17">The sequence shown here is derived from an EMBL/GenBank/DDBJ whole genome shotgun (WGS) entry which is preliminary data.</text>
</comment>
<evidence type="ECO:0000256" key="14">
    <source>
        <dbReference type="ARBA" id="ARBA00051301"/>
    </source>
</evidence>
<dbReference type="GO" id="GO:0009014">
    <property type="term" value="F:succinyl-diaminopimelate desuccinylase activity"/>
    <property type="evidence" value="ECO:0007669"/>
    <property type="project" value="UniProtKB-UniRule"/>
</dbReference>
<dbReference type="GO" id="GO:0050897">
    <property type="term" value="F:cobalt ion binding"/>
    <property type="evidence" value="ECO:0007669"/>
    <property type="project" value="UniProtKB-UniRule"/>
</dbReference>
<dbReference type="NCBIfam" id="NF009557">
    <property type="entry name" value="PRK13009.1"/>
    <property type="match status" value="1"/>
</dbReference>
<evidence type="ECO:0000313" key="18">
    <source>
        <dbReference type="Proteomes" id="UP000316471"/>
    </source>
</evidence>
<evidence type="ECO:0000313" key="17">
    <source>
        <dbReference type="EMBL" id="TWI10572.1"/>
    </source>
</evidence>
<keyword evidence="7 15" id="KW-0479">Metal-binding</keyword>
<dbReference type="InterPro" id="IPR011650">
    <property type="entry name" value="Peptidase_M20_dimer"/>
</dbReference>
<dbReference type="Gene3D" id="3.40.630.10">
    <property type="entry name" value="Zn peptidases"/>
    <property type="match status" value="2"/>
</dbReference>
<dbReference type="InterPro" id="IPR036264">
    <property type="entry name" value="Bact_exopeptidase_dim_dom"/>
</dbReference>
<evidence type="ECO:0000256" key="15">
    <source>
        <dbReference type="HAMAP-Rule" id="MF_01690"/>
    </source>
</evidence>
<evidence type="ECO:0000256" key="2">
    <source>
        <dbReference type="ARBA" id="ARBA00006746"/>
    </source>
</evidence>
<keyword evidence="11 15" id="KW-0457">Lysine biosynthesis</keyword>
<dbReference type="NCBIfam" id="TIGR01246">
    <property type="entry name" value="dapE_proteo"/>
    <property type="match status" value="1"/>
</dbReference>
<dbReference type="GO" id="GO:0006526">
    <property type="term" value="P:L-arginine biosynthetic process"/>
    <property type="evidence" value="ECO:0007669"/>
    <property type="project" value="TreeGrafter"/>
</dbReference>
<evidence type="ECO:0000256" key="9">
    <source>
        <dbReference type="ARBA" id="ARBA00022833"/>
    </source>
</evidence>
<accession>A0A562LSJ4</accession>
<dbReference type="GO" id="GO:0009089">
    <property type="term" value="P:lysine biosynthetic process via diaminopimelate"/>
    <property type="evidence" value="ECO:0007669"/>
    <property type="project" value="UniProtKB-UniRule"/>
</dbReference>
<dbReference type="PANTHER" id="PTHR43808:SF31">
    <property type="entry name" value="N-ACETYL-L-CITRULLINE DEACETYLASE"/>
    <property type="match status" value="1"/>
</dbReference>
<keyword evidence="8 15" id="KW-0378">Hydrolase</keyword>
<evidence type="ECO:0000256" key="11">
    <source>
        <dbReference type="ARBA" id="ARBA00023154"/>
    </source>
</evidence>
<keyword evidence="6 15" id="KW-0028">Amino-acid biosynthesis</keyword>
<dbReference type="SUPFAM" id="SSF53187">
    <property type="entry name" value="Zn-dependent exopeptidases"/>
    <property type="match status" value="1"/>
</dbReference>
<reference evidence="17 18" key="1">
    <citation type="journal article" date="2015" name="Stand. Genomic Sci.">
        <title>Genomic Encyclopedia of Bacterial and Archaeal Type Strains, Phase III: the genomes of soil and plant-associated and newly described type strains.</title>
        <authorList>
            <person name="Whitman W.B."/>
            <person name="Woyke T."/>
            <person name="Klenk H.P."/>
            <person name="Zhou Y."/>
            <person name="Lilburn T.G."/>
            <person name="Beck B.J."/>
            <person name="De Vos P."/>
            <person name="Vandamme P."/>
            <person name="Eisen J.A."/>
            <person name="Garrity G."/>
            <person name="Hugenholtz P."/>
            <person name="Kyrpides N.C."/>
        </authorList>
    </citation>
    <scope>NUCLEOTIDE SEQUENCE [LARGE SCALE GENOMIC DNA]</scope>
    <source>
        <strain evidence="17 18">CGMCC 1.10136</strain>
    </source>
</reference>
<feature type="binding site" evidence="15">
    <location>
        <position position="121"/>
    </location>
    <ligand>
        <name>Zn(2+)</name>
        <dbReference type="ChEBI" id="CHEBI:29105"/>
        <label>2</label>
    </ligand>
</feature>
<protein>
    <recommendedName>
        <fullName evidence="5 15">Succinyl-diaminopimelate desuccinylase</fullName>
        <shortName evidence="15">SDAP desuccinylase</shortName>
        <ecNumber evidence="4 15">3.5.1.18</ecNumber>
    </recommendedName>
    <alternativeName>
        <fullName evidence="13 15">N-succinyl-LL-2,6-diaminoheptanedioate amidohydrolase</fullName>
    </alternativeName>
</protein>
<evidence type="ECO:0000256" key="6">
    <source>
        <dbReference type="ARBA" id="ARBA00022605"/>
    </source>
</evidence>
<comment type="cofactor">
    <cofactor evidence="15">
        <name>Zn(2+)</name>
        <dbReference type="ChEBI" id="CHEBI:29105"/>
    </cofactor>
    <cofactor evidence="15">
        <name>Co(2+)</name>
        <dbReference type="ChEBI" id="CHEBI:48828"/>
    </cofactor>
    <text evidence="15">Binds 2 Zn(2+) or Co(2+) ions per subunit.</text>
</comment>
<dbReference type="GO" id="GO:0008270">
    <property type="term" value="F:zinc ion binding"/>
    <property type="evidence" value="ECO:0007669"/>
    <property type="project" value="UniProtKB-UniRule"/>
</dbReference>
<dbReference type="GO" id="GO:0019877">
    <property type="term" value="P:diaminopimelate biosynthetic process"/>
    <property type="evidence" value="ECO:0007669"/>
    <property type="project" value="UniProtKB-UniRule"/>
</dbReference>
<evidence type="ECO:0000256" key="12">
    <source>
        <dbReference type="ARBA" id="ARBA00023285"/>
    </source>
</evidence>
<dbReference type="EC" id="3.5.1.18" evidence="4 15"/>
<dbReference type="InterPro" id="IPR001261">
    <property type="entry name" value="ArgE/DapE_CS"/>
</dbReference>
<dbReference type="SUPFAM" id="SSF55031">
    <property type="entry name" value="Bacterial exopeptidase dimerisation domain"/>
    <property type="match status" value="1"/>
</dbReference>
<feature type="active site" evidence="15">
    <location>
        <position position="90"/>
    </location>
</feature>
<keyword evidence="10 15" id="KW-0220">Diaminopimelate biosynthesis</keyword>
<dbReference type="PANTHER" id="PTHR43808">
    <property type="entry name" value="ACETYLORNITHINE DEACETYLASE"/>
    <property type="match status" value="1"/>
</dbReference>
<keyword evidence="18" id="KW-1185">Reference proteome</keyword>
<dbReference type="Proteomes" id="UP000316471">
    <property type="component" value="Unassembled WGS sequence"/>
</dbReference>
<feature type="binding site" evidence="15">
    <location>
        <position position="121"/>
    </location>
    <ligand>
        <name>Zn(2+)</name>
        <dbReference type="ChEBI" id="CHEBI:29105"/>
        <label>1</label>
    </ligand>
</feature>
<feature type="binding site" evidence="15">
    <location>
        <position position="184"/>
    </location>
    <ligand>
        <name>Zn(2+)</name>
        <dbReference type="ChEBI" id="CHEBI:29105"/>
        <label>1</label>
    </ligand>
</feature>
<gene>
    <name evidence="15" type="primary">dapE</name>
    <name evidence="17" type="ORF">IP93_01662</name>
</gene>
<dbReference type="FunFam" id="3.40.630.10:FF:000005">
    <property type="entry name" value="Succinyl-diaminopimelate desuccinylase"/>
    <property type="match status" value="1"/>
</dbReference>
<evidence type="ECO:0000256" key="4">
    <source>
        <dbReference type="ARBA" id="ARBA00011921"/>
    </source>
</evidence>
<comment type="subunit">
    <text evidence="3 15">Homodimer.</text>
</comment>
<feature type="binding site" evidence="15">
    <location>
        <position position="156"/>
    </location>
    <ligand>
        <name>Zn(2+)</name>
        <dbReference type="ChEBI" id="CHEBI:29105"/>
        <label>2</label>
    </ligand>
</feature>
<evidence type="ECO:0000256" key="10">
    <source>
        <dbReference type="ARBA" id="ARBA00022915"/>
    </source>
</evidence>
<feature type="binding site" evidence="15">
    <location>
        <position position="370"/>
    </location>
    <ligand>
        <name>Zn(2+)</name>
        <dbReference type="ChEBI" id="CHEBI:29105"/>
        <label>2</label>
    </ligand>
</feature>
<evidence type="ECO:0000256" key="1">
    <source>
        <dbReference type="ARBA" id="ARBA00005130"/>
    </source>
</evidence>
<feature type="binding site" evidence="15">
    <location>
        <position position="88"/>
    </location>
    <ligand>
        <name>Zn(2+)</name>
        <dbReference type="ChEBI" id="CHEBI:29105"/>
        <label>1</label>
    </ligand>
</feature>
<comment type="pathway">
    <text evidence="1 15">Amino-acid biosynthesis; L-lysine biosynthesis via DAP pathway; LL-2,6-diaminopimelate from (S)-tetrahydrodipicolinate (succinylase route): step 3/3.</text>
</comment>
<evidence type="ECO:0000256" key="5">
    <source>
        <dbReference type="ARBA" id="ARBA00022391"/>
    </source>
</evidence>
<dbReference type="Pfam" id="PF01546">
    <property type="entry name" value="Peptidase_M20"/>
    <property type="match status" value="1"/>
</dbReference>
<evidence type="ECO:0000256" key="13">
    <source>
        <dbReference type="ARBA" id="ARBA00031891"/>
    </source>
</evidence>
<dbReference type="AlphaFoldDB" id="A0A562LSJ4"/>
<comment type="function">
    <text evidence="15">Catalyzes the hydrolysis of N-succinyl-L,L-diaminopimelic acid (SDAP), forming succinate and LL-2,6-diaminopimelate (DAP), an intermediate involved in the bacterial biosynthesis of lysine and meso-diaminopimelic acid, an essential component of bacterial cell walls.</text>
</comment>
<feature type="domain" description="Peptidase M20 dimerisation" evidence="16">
    <location>
        <begin position="197"/>
        <end position="304"/>
    </location>
</feature>
<evidence type="ECO:0000256" key="7">
    <source>
        <dbReference type="ARBA" id="ARBA00022723"/>
    </source>
</evidence>
<sequence length="401" mass="42892">MGEADRVHGSGVAADDRRAKDMGGQALALACELIARASVTPDDAGCQPLLAQRLEQAGFRCEHLRFGEVDNLWAVHGDDGPTLVLLGHTDVVPPGPREAWASDPFVPEVRDGVLYGRGAADMKGSVAAFVVAAEQFAHAHPAHPGRIAILLTSDEEGDAIDGVRKVAEAFHARGERMDWCVTGEPSSKAVLGDLLRVGRRGSLSATLTVRGVQGHVAYPEKARNPIHLALPALAALTARRWDEGYETFPPTSLQVSNIHAGTGANNVIPGELQVLFNLRYNPTWTASQLEHECEAILQAHALDYSVHWHRSGEPFYTPEGPLRAAAREVLAGFAGAMPEESTGGGTSDARFIAPLGTQCIEIGPVNASIHKVDEHVRVADLQALPSLYLALIERMLLARSV</sequence>
<dbReference type="InterPro" id="IPR050072">
    <property type="entry name" value="Peptidase_M20A"/>
</dbReference>
<dbReference type="GO" id="GO:0008777">
    <property type="term" value="F:acetylornithine deacetylase activity"/>
    <property type="evidence" value="ECO:0007669"/>
    <property type="project" value="TreeGrafter"/>
</dbReference>
<comment type="similarity">
    <text evidence="2 15">Belongs to the peptidase M20A family. DapE subfamily.</text>
</comment>
<dbReference type="Pfam" id="PF07687">
    <property type="entry name" value="M20_dimer"/>
    <property type="match status" value="1"/>
</dbReference>
<keyword evidence="12 15" id="KW-0170">Cobalt</keyword>
<dbReference type="PROSITE" id="PS00759">
    <property type="entry name" value="ARGE_DAPE_CPG2_2"/>
    <property type="match status" value="1"/>
</dbReference>
<name>A0A562LSJ4_9GAMM</name>
<dbReference type="UniPathway" id="UPA00034">
    <property type="reaction ID" value="UER00021"/>
</dbReference>
<evidence type="ECO:0000256" key="8">
    <source>
        <dbReference type="ARBA" id="ARBA00022801"/>
    </source>
</evidence>
<keyword evidence="9 15" id="KW-0862">Zinc</keyword>
<dbReference type="InterPro" id="IPR002933">
    <property type="entry name" value="Peptidase_M20"/>
</dbReference>
<evidence type="ECO:0000256" key="3">
    <source>
        <dbReference type="ARBA" id="ARBA00011738"/>
    </source>
</evidence>
<dbReference type="CDD" id="cd03891">
    <property type="entry name" value="M20_DapE_proteobac"/>
    <property type="match status" value="1"/>
</dbReference>